<comment type="caution">
    <text evidence="1">The sequence shown here is derived from an EMBL/GenBank/DDBJ whole genome shotgun (WGS) entry which is preliminary data.</text>
</comment>
<name>A0AAV8RLY4_ENSVE</name>
<dbReference type="AlphaFoldDB" id="A0AAV8RLY4"/>
<proteinExistence type="predicted"/>
<organism evidence="1 2">
    <name type="scientific">Ensete ventricosum</name>
    <name type="common">Abyssinian banana</name>
    <name type="synonym">Musa ensete</name>
    <dbReference type="NCBI Taxonomy" id="4639"/>
    <lineage>
        <taxon>Eukaryota</taxon>
        <taxon>Viridiplantae</taxon>
        <taxon>Streptophyta</taxon>
        <taxon>Embryophyta</taxon>
        <taxon>Tracheophyta</taxon>
        <taxon>Spermatophyta</taxon>
        <taxon>Magnoliopsida</taxon>
        <taxon>Liliopsida</taxon>
        <taxon>Zingiberales</taxon>
        <taxon>Musaceae</taxon>
        <taxon>Ensete</taxon>
    </lineage>
</organism>
<dbReference type="EMBL" id="JAQQAF010000003">
    <property type="protein sequence ID" value="KAJ8500162.1"/>
    <property type="molecule type" value="Genomic_DNA"/>
</dbReference>
<evidence type="ECO:0000313" key="2">
    <source>
        <dbReference type="Proteomes" id="UP001222027"/>
    </source>
</evidence>
<gene>
    <name evidence="1" type="ORF">OPV22_010714</name>
</gene>
<evidence type="ECO:0000313" key="1">
    <source>
        <dbReference type="EMBL" id="KAJ8500162.1"/>
    </source>
</evidence>
<keyword evidence="2" id="KW-1185">Reference proteome</keyword>
<reference evidence="1 2" key="1">
    <citation type="submission" date="2022-12" db="EMBL/GenBank/DDBJ databases">
        <title>Chromosome-scale assembly of the Ensete ventricosum genome.</title>
        <authorList>
            <person name="Dussert Y."/>
            <person name="Stocks J."/>
            <person name="Wendawek A."/>
            <person name="Woldeyes F."/>
            <person name="Nichols R.A."/>
            <person name="Borrell J.S."/>
        </authorList>
    </citation>
    <scope>NUCLEOTIDE SEQUENCE [LARGE SCALE GENOMIC DNA]</scope>
    <source>
        <strain evidence="2">cv. Maze</strain>
        <tissue evidence="1">Seeds</tissue>
    </source>
</reference>
<accession>A0AAV8RLY4</accession>
<sequence>MERATHVSRWQREGKLHENYNVFKREIDHNAKDIVGWKGTRESLAARVSLHNVLTAIEKIGRATLVAGLHAATRNTAVAAYGRDNNWGGGRRGSHRGGLLLLELLI</sequence>
<dbReference type="Proteomes" id="UP001222027">
    <property type="component" value="Unassembled WGS sequence"/>
</dbReference>
<protein>
    <submittedName>
        <fullName evidence="1">Uncharacterized protein</fullName>
    </submittedName>
</protein>